<dbReference type="RefSeq" id="WP_329512858.1">
    <property type="nucleotide sequence ID" value="NZ_JAYWVC010000408.1"/>
</dbReference>
<dbReference type="SUPFAM" id="SSF48208">
    <property type="entry name" value="Six-hairpin glycosidases"/>
    <property type="match status" value="1"/>
</dbReference>
<dbReference type="PANTHER" id="PTHR31616">
    <property type="entry name" value="TREHALASE"/>
    <property type="match status" value="1"/>
</dbReference>
<evidence type="ECO:0000313" key="4">
    <source>
        <dbReference type="Proteomes" id="UP001333996"/>
    </source>
</evidence>
<evidence type="ECO:0000259" key="2">
    <source>
        <dbReference type="Pfam" id="PF19291"/>
    </source>
</evidence>
<proteinExistence type="predicted"/>
<comment type="caution">
    <text evidence="3">The sequence shown here is derived from an EMBL/GenBank/DDBJ whole genome shotgun (WGS) entry which is preliminary data.</text>
</comment>
<sequence length="357" mass="39124">MTAARIEDHALLSDRHSAALVTSDGTVDWLCFPRFDSPSVFGAILDEEAGSWSIRPIGQAEIQRQYVHGSMALRTTFRTADGTVELIDAMALGPSSDPHRIGEHAPHSLVRRVRCLQGRVRVEMRYRPRPEYGLISPRHTTIDGGVVSSGGSARFVLSAPELDVTAADEVRTTMALRDGDVLHFAMRHAPLGVPLPPPYGQCDIAEELEGTIADWRAWSSIHQQYQGPWGDLVCHSGRVLQALSYQPTGAIVAAATTSLPEAVGGERNWDYRYSWLRDASLTMEALWVAACPDEAHEFFDFVTTAAADTRTGSALQIVFGVGGERDLSERELPHLSGWRASRPVRVGNGAWTQTQLD</sequence>
<dbReference type="Gene3D" id="1.50.10.10">
    <property type="match status" value="1"/>
</dbReference>
<feature type="non-terminal residue" evidence="3">
    <location>
        <position position="357"/>
    </location>
</feature>
<dbReference type="InterPro" id="IPR008928">
    <property type="entry name" value="6-hairpin_glycosidase_sf"/>
</dbReference>
<dbReference type="Pfam" id="PF00723">
    <property type="entry name" value="Glyco_hydro_15"/>
    <property type="match status" value="1"/>
</dbReference>
<dbReference type="Pfam" id="PF19291">
    <property type="entry name" value="TREH_N"/>
    <property type="match status" value="1"/>
</dbReference>
<organism evidence="3 4">
    <name type="scientific">Streptomyces chiangmaiensis</name>
    <dbReference type="NCBI Taxonomy" id="766497"/>
    <lineage>
        <taxon>Bacteria</taxon>
        <taxon>Bacillati</taxon>
        <taxon>Actinomycetota</taxon>
        <taxon>Actinomycetes</taxon>
        <taxon>Kitasatosporales</taxon>
        <taxon>Streptomycetaceae</taxon>
        <taxon>Streptomyces</taxon>
    </lineage>
</organism>
<gene>
    <name evidence="3" type="ORF">VXC91_43390</name>
</gene>
<evidence type="ECO:0000259" key="1">
    <source>
        <dbReference type="Pfam" id="PF00723"/>
    </source>
</evidence>
<keyword evidence="4" id="KW-1185">Reference proteome</keyword>
<accession>A0ABU7FXG7</accession>
<name>A0ABU7FXG7_9ACTN</name>
<protein>
    <submittedName>
        <fullName evidence="3">Trehalase-like domain-containing protein</fullName>
    </submittedName>
</protein>
<dbReference type="EMBL" id="JAYWVC010000408">
    <property type="protein sequence ID" value="MED7828518.1"/>
    <property type="molecule type" value="Genomic_DNA"/>
</dbReference>
<dbReference type="Proteomes" id="UP001333996">
    <property type="component" value="Unassembled WGS sequence"/>
</dbReference>
<dbReference type="InterPro" id="IPR012341">
    <property type="entry name" value="6hp_glycosidase-like_sf"/>
</dbReference>
<reference evidence="3" key="1">
    <citation type="submission" date="2024-01" db="EMBL/GenBank/DDBJ databases">
        <title>First draft genome sequence data of TA4-1, the type strain of Gram-positive actinobacterium Streptomyces chiangmaiensis.</title>
        <authorList>
            <person name="Yasawong M."/>
            <person name="Nantapong N."/>
        </authorList>
    </citation>
    <scope>NUCLEOTIDE SEQUENCE</scope>
    <source>
        <strain evidence="3">TA4-1</strain>
    </source>
</reference>
<dbReference type="InterPro" id="IPR045582">
    <property type="entry name" value="Trehalase-like_N"/>
</dbReference>
<evidence type="ECO:0000313" key="3">
    <source>
        <dbReference type="EMBL" id="MED7828518.1"/>
    </source>
</evidence>
<feature type="domain" description="Trehalase-like N-terminal" evidence="2">
    <location>
        <begin position="3"/>
        <end position="170"/>
    </location>
</feature>
<feature type="domain" description="GH15-like" evidence="1">
    <location>
        <begin position="232"/>
        <end position="357"/>
    </location>
</feature>
<dbReference type="InterPro" id="IPR011613">
    <property type="entry name" value="GH15-like"/>
</dbReference>
<dbReference type="PANTHER" id="PTHR31616:SF10">
    <property type="entry name" value="TREHALASE"/>
    <property type="match status" value="1"/>
</dbReference>